<dbReference type="RefSeq" id="WP_117382033.1">
    <property type="nucleotide sequence ID" value="NZ_QWDE01000001.1"/>
</dbReference>
<evidence type="ECO:0000313" key="1">
    <source>
        <dbReference type="EMBL" id="RFZ85132.1"/>
    </source>
</evidence>
<dbReference type="SUPFAM" id="SSF51182">
    <property type="entry name" value="RmlC-like cupins"/>
    <property type="match status" value="1"/>
</dbReference>
<comment type="caution">
    <text evidence="1">The sequence shown here is derived from an EMBL/GenBank/DDBJ whole genome shotgun (WGS) entry which is preliminary data.</text>
</comment>
<dbReference type="EMBL" id="QWDE01000001">
    <property type="protein sequence ID" value="RFZ85132.1"/>
    <property type="molecule type" value="Genomic_DNA"/>
</dbReference>
<keyword evidence="2" id="KW-1185">Reference proteome</keyword>
<evidence type="ECO:0000313" key="2">
    <source>
        <dbReference type="Proteomes" id="UP000260823"/>
    </source>
</evidence>
<dbReference type="Proteomes" id="UP000260823">
    <property type="component" value="Unassembled WGS sequence"/>
</dbReference>
<dbReference type="OrthoDB" id="997205at2"/>
<name>A0A3E2NVW3_9SPHI</name>
<reference evidence="1 2" key="1">
    <citation type="submission" date="2018-08" db="EMBL/GenBank/DDBJ databases">
        <title>Mucilaginibacter terrae sp. nov., isolated from manganese diggings.</title>
        <authorList>
            <person name="Huang Y."/>
            <person name="Zhou Z."/>
        </authorList>
    </citation>
    <scope>NUCLEOTIDE SEQUENCE [LARGE SCALE GENOMIC DNA]</scope>
    <source>
        <strain evidence="1 2">ZH6</strain>
    </source>
</reference>
<protein>
    <recommendedName>
        <fullName evidence="3">Cupin domain-containing protein</fullName>
    </recommendedName>
</protein>
<sequence>MIIKKILAELGTTDRPLSKIIKTGDSFKTMAIGLKKGVTWRDHKAIMPTKLMVMEGRVTYVQGEKKVELDKFDDLDIPVNIVHSLQAAENSICILIQG</sequence>
<gene>
    <name evidence="1" type="ORF">DYU05_05895</name>
</gene>
<organism evidence="1 2">
    <name type="scientific">Mucilaginibacter terrenus</name>
    <dbReference type="NCBI Taxonomy" id="2482727"/>
    <lineage>
        <taxon>Bacteria</taxon>
        <taxon>Pseudomonadati</taxon>
        <taxon>Bacteroidota</taxon>
        <taxon>Sphingobacteriia</taxon>
        <taxon>Sphingobacteriales</taxon>
        <taxon>Sphingobacteriaceae</taxon>
        <taxon>Mucilaginibacter</taxon>
    </lineage>
</organism>
<accession>A0A3E2NVW3</accession>
<dbReference type="Gene3D" id="2.60.120.10">
    <property type="entry name" value="Jelly Rolls"/>
    <property type="match status" value="1"/>
</dbReference>
<dbReference type="InterPro" id="IPR011051">
    <property type="entry name" value="RmlC_Cupin_sf"/>
</dbReference>
<dbReference type="InterPro" id="IPR014710">
    <property type="entry name" value="RmlC-like_jellyroll"/>
</dbReference>
<evidence type="ECO:0008006" key="3">
    <source>
        <dbReference type="Google" id="ProtNLM"/>
    </source>
</evidence>
<proteinExistence type="predicted"/>
<dbReference type="AlphaFoldDB" id="A0A3E2NVW3"/>